<proteinExistence type="predicted"/>
<organism evidence="1 2">
    <name type="scientific">Rhizophagus irregularis (strain DAOM 197198w)</name>
    <name type="common">Glomus intraradices</name>
    <dbReference type="NCBI Taxonomy" id="1432141"/>
    <lineage>
        <taxon>Eukaryota</taxon>
        <taxon>Fungi</taxon>
        <taxon>Fungi incertae sedis</taxon>
        <taxon>Mucoromycota</taxon>
        <taxon>Glomeromycotina</taxon>
        <taxon>Glomeromycetes</taxon>
        <taxon>Glomerales</taxon>
        <taxon>Glomeraceae</taxon>
        <taxon>Rhizophagus</taxon>
    </lineage>
</organism>
<name>A0A015N0H3_RHIIW</name>
<keyword evidence="2" id="KW-1185">Reference proteome</keyword>
<dbReference type="EMBL" id="JEMT01015252">
    <property type="protein sequence ID" value="EXX72558.1"/>
    <property type="molecule type" value="Genomic_DNA"/>
</dbReference>
<evidence type="ECO:0000313" key="1">
    <source>
        <dbReference type="EMBL" id="EXX72558.1"/>
    </source>
</evidence>
<comment type="caution">
    <text evidence="1">The sequence shown here is derived from an EMBL/GenBank/DDBJ whole genome shotgun (WGS) entry which is preliminary data.</text>
</comment>
<dbReference type="AlphaFoldDB" id="A0A015N0H3"/>
<sequence length="67" mass="7660">MNLLEEDQPESNDVILTEKENTEMEVAFTIMPGRRIKSLGKEAMKLLLCNDRECCIKISRSNKISTT</sequence>
<gene>
    <name evidence="1" type="ORF">RirG_068200</name>
</gene>
<accession>A0A015N0H3</accession>
<dbReference type="Proteomes" id="UP000022910">
    <property type="component" value="Unassembled WGS sequence"/>
</dbReference>
<dbReference type="HOGENOM" id="CLU_2813747_0_0_1"/>
<evidence type="ECO:0000313" key="2">
    <source>
        <dbReference type="Proteomes" id="UP000022910"/>
    </source>
</evidence>
<protein>
    <submittedName>
        <fullName evidence="1">Uncharacterized protein</fullName>
    </submittedName>
</protein>
<reference evidence="1 2" key="1">
    <citation type="submission" date="2014-02" db="EMBL/GenBank/DDBJ databases">
        <title>Single nucleus genome sequencing reveals high similarity among nuclei of an endomycorrhizal fungus.</title>
        <authorList>
            <person name="Lin K."/>
            <person name="Geurts R."/>
            <person name="Zhang Z."/>
            <person name="Limpens E."/>
            <person name="Saunders D.G."/>
            <person name="Mu D."/>
            <person name="Pang E."/>
            <person name="Cao H."/>
            <person name="Cha H."/>
            <person name="Lin T."/>
            <person name="Zhou Q."/>
            <person name="Shang Y."/>
            <person name="Li Y."/>
            <person name="Ivanov S."/>
            <person name="Sharma T."/>
            <person name="Velzen R.V."/>
            <person name="Ruijter N.D."/>
            <person name="Aanen D.K."/>
            <person name="Win J."/>
            <person name="Kamoun S."/>
            <person name="Bisseling T."/>
            <person name="Huang S."/>
        </authorList>
    </citation>
    <scope>NUCLEOTIDE SEQUENCE [LARGE SCALE GENOMIC DNA]</scope>
    <source>
        <strain evidence="2">DAOM197198w</strain>
    </source>
</reference>